<sequence>MSKPDSPGDKSDSDDEWSDAYGDLNARTGTQVLDFINNDESLDNIPVFDKISPDLNLPVRYSMDEDESKILKVDFSVQPKLPCQVPDSLGDKSDSDDEWSDAYESKPENENVDLMNTSDVPTASLHSSKEESKTLILDSGDEPKLSSKVPNSTDDKSAPFSKLSNKKETEETTTETVETTFETVETTFETEETTSENDSLSETVEVLQLADSASNTLKNFMQQFGPKDQIVPLQGKTWYSWSNKLKAVNKSSQYKTLQEEGKIRNQMVEEPKGLPKLAAKMMLLGQPFEIMDGDVANVPLTWVKAVLNQLKELVGENTAEMKDVLQIAVHAFLRLKLANDKLNLKQSCVFVHQNVPASDANDKMVQARQKFVEVLDEMAKEAADQENIADIQSFNQVIDFHSEKKCLSDAKGRLLSCEKIEELESIVPVLLSKLSNEIQERVQVICTELDSFIEKNTLKDVMIQWTQNKRNRFIIMAETLLMKAKTEINNTKEEVRIKKLQMSEKTKHEIQINNKARELALGMKGQRPSANELEQTFNILWNTWLNRFESKDIRDCIPIKDQIESMICEKFQSDASFLSKNKRLLDKLYGNKSFLECSITDWDISCKEHLSIRRKLFGIGPKEETTDTCRHQAVDVANKIFRKIDILLKELKTQDIRFDKMNEKYNRQHSPKAQMQEYKGTAWVLFQNTVNSRSEDAIAADFPGSNHQDNRRAHPGHGSTHYSELAKTRIKKIFSQTKTNIQSATNYCKNANTIGISDWIDSFVKNNNESETMPLSNDSLVHVKNGKVSKFEDFESMLIDKLVEMENKVCKQFEFTTSASVQWKKSPVLKL</sequence>
<dbReference type="InterPro" id="IPR030383">
    <property type="entry name" value="G_VLIG_dom"/>
</dbReference>
<comment type="caution">
    <text evidence="4">The sequence shown here is derived from an EMBL/GenBank/DDBJ whole genome shotgun (WGS) entry which is preliminary data.</text>
</comment>
<dbReference type="GO" id="GO:0005525">
    <property type="term" value="F:GTP binding"/>
    <property type="evidence" value="ECO:0007669"/>
    <property type="project" value="InterPro"/>
</dbReference>
<dbReference type="EMBL" id="CAJPWZ010000730">
    <property type="protein sequence ID" value="CAG2199981.1"/>
    <property type="molecule type" value="Genomic_DNA"/>
</dbReference>
<reference evidence="4" key="1">
    <citation type="submission" date="2021-03" db="EMBL/GenBank/DDBJ databases">
        <authorList>
            <person name="Bekaert M."/>
        </authorList>
    </citation>
    <scope>NUCLEOTIDE SEQUENCE</scope>
</reference>
<protein>
    <recommendedName>
        <fullName evidence="3">VLIG-type G domain-containing protein</fullName>
    </recommendedName>
</protein>
<name>A0A8S3QSS5_MYTED</name>
<dbReference type="Pfam" id="PF25683">
    <property type="entry name" value="URGCP_GTPase"/>
    <property type="match status" value="1"/>
</dbReference>
<keyword evidence="5" id="KW-1185">Reference proteome</keyword>
<feature type="compositionally biased region" description="Basic and acidic residues" evidence="2">
    <location>
        <begin position="1"/>
        <end position="11"/>
    </location>
</feature>
<evidence type="ECO:0000256" key="2">
    <source>
        <dbReference type="SAM" id="MobiDB-lite"/>
    </source>
</evidence>
<dbReference type="PROSITE" id="PS51717">
    <property type="entry name" value="G_VLIG"/>
    <property type="match status" value="1"/>
</dbReference>
<feature type="coiled-coil region" evidence="1">
    <location>
        <begin position="474"/>
        <end position="501"/>
    </location>
</feature>
<feature type="domain" description="VLIG-type G" evidence="3">
    <location>
        <begin position="315"/>
        <end position="470"/>
    </location>
</feature>
<gene>
    <name evidence="4" type="ORF">MEDL_14689</name>
</gene>
<dbReference type="Proteomes" id="UP000683360">
    <property type="component" value="Unassembled WGS sequence"/>
</dbReference>
<keyword evidence="1" id="KW-0175">Coiled coil</keyword>
<feature type="region of interest" description="Disordered" evidence="2">
    <location>
        <begin position="1"/>
        <end position="23"/>
    </location>
</feature>
<dbReference type="AlphaFoldDB" id="A0A8S3QSS5"/>
<feature type="compositionally biased region" description="Polar residues" evidence="2">
    <location>
        <begin position="114"/>
        <end position="126"/>
    </location>
</feature>
<dbReference type="OrthoDB" id="6141954at2759"/>
<dbReference type="InterPro" id="IPR052986">
    <property type="entry name" value="VLIG_GTPase"/>
</dbReference>
<dbReference type="PANTHER" id="PTHR14819">
    <property type="entry name" value="GTP-BINDING"/>
    <property type="match status" value="1"/>
</dbReference>
<evidence type="ECO:0000313" key="4">
    <source>
        <dbReference type="EMBL" id="CAG2199981.1"/>
    </source>
</evidence>
<evidence type="ECO:0000313" key="5">
    <source>
        <dbReference type="Proteomes" id="UP000683360"/>
    </source>
</evidence>
<evidence type="ECO:0000256" key="1">
    <source>
        <dbReference type="SAM" id="Coils"/>
    </source>
</evidence>
<dbReference type="PANTHER" id="PTHR14819:SF25">
    <property type="entry name" value="CHROMOSOME UNDETERMINED SCAFFOLD_52, WHOLE GENOME SHOTGUN SEQUENCE"/>
    <property type="match status" value="1"/>
</dbReference>
<organism evidence="4 5">
    <name type="scientific">Mytilus edulis</name>
    <name type="common">Blue mussel</name>
    <dbReference type="NCBI Taxonomy" id="6550"/>
    <lineage>
        <taxon>Eukaryota</taxon>
        <taxon>Metazoa</taxon>
        <taxon>Spiralia</taxon>
        <taxon>Lophotrochozoa</taxon>
        <taxon>Mollusca</taxon>
        <taxon>Bivalvia</taxon>
        <taxon>Autobranchia</taxon>
        <taxon>Pteriomorphia</taxon>
        <taxon>Mytilida</taxon>
        <taxon>Mytiloidea</taxon>
        <taxon>Mytilidae</taxon>
        <taxon>Mytilinae</taxon>
        <taxon>Mytilus</taxon>
    </lineage>
</organism>
<evidence type="ECO:0000259" key="3">
    <source>
        <dbReference type="PROSITE" id="PS51717"/>
    </source>
</evidence>
<feature type="region of interest" description="Disordered" evidence="2">
    <location>
        <begin position="80"/>
        <end position="179"/>
    </location>
</feature>
<accession>A0A8S3QSS5</accession>
<proteinExistence type="predicted"/>